<reference evidence="1" key="1">
    <citation type="submission" date="2022-08" db="EMBL/GenBank/DDBJ databases">
        <title>Whole genome sequencing of non-tuberculosis mycobacteria type-strains.</title>
        <authorList>
            <person name="Igarashi Y."/>
            <person name="Osugi A."/>
            <person name="Mitarai S."/>
        </authorList>
    </citation>
    <scope>NUCLEOTIDE SEQUENCE</scope>
    <source>
        <strain evidence="1">DSM 45127</strain>
    </source>
</reference>
<keyword evidence="2" id="KW-1185">Reference proteome</keyword>
<protein>
    <submittedName>
        <fullName evidence="1">Uncharacterized protein</fullName>
    </submittedName>
</protein>
<organism evidence="1 2">
    <name type="scientific">Mycobacterium paraterrae</name>
    <dbReference type="NCBI Taxonomy" id="577492"/>
    <lineage>
        <taxon>Bacteria</taxon>
        <taxon>Bacillati</taxon>
        <taxon>Actinomycetota</taxon>
        <taxon>Actinomycetes</taxon>
        <taxon>Mycobacteriales</taxon>
        <taxon>Mycobacteriaceae</taxon>
        <taxon>Mycobacterium</taxon>
    </lineage>
</organism>
<gene>
    <name evidence="1" type="ORF">MKK62_15300</name>
</gene>
<sequence>MTAAGLFGSLPYHDSVQAQGVPVQHHDVALVDVTDATLLLDEGTLDNAFWNDVLGPTGAEATLYNDLASALGASQATTLLDATGAEPIYSGAFNGAESRAFEALFLDGLVAEDQVNQLVGVTSSASQAELLAIFNADFVPIPASTDLTAADLAAAVGTPAFDTDLTTIANADFALAASDFEGYLVALSGDTSSLGDLTTLLTALGDSFSGLGTNLTTDFSTVLSDLTSLLTGGLDLGGLF</sequence>
<evidence type="ECO:0000313" key="2">
    <source>
        <dbReference type="Proteomes" id="UP001055336"/>
    </source>
</evidence>
<dbReference type="Proteomes" id="UP001055336">
    <property type="component" value="Chromosome"/>
</dbReference>
<evidence type="ECO:0000313" key="1">
    <source>
        <dbReference type="EMBL" id="UMB67851.1"/>
    </source>
</evidence>
<name>A0ABY3VEP0_9MYCO</name>
<proteinExistence type="predicted"/>
<dbReference type="RefSeq" id="WP_240258317.1">
    <property type="nucleotide sequence ID" value="NZ_CP092488.2"/>
</dbReference>
<dbReference type="EMBL" id="CP092488">
    <property type="protein sequence ID" value="UMB67851.1"/>
    <property type="molecule type" value="Genomic_DNA"/>
</dbReference>
<accession>A0ABY3VEP0</accession>